<dbReference type="VEuPathDB" id="PlasmoDB:PY17X_1349700"/>
<reference evidence="2" key="2">
    <citation type="submission" date="2014-05" db="EMBL/GenBank/DDBJ databases">
        <authorList>
            <person name="Aslett M.A."/>
            <person name="De Silva N."/>
        </authorList>
    </citation>
    <scope>NUCLEOTIDE SEQUENCE</scope>
    <source>
        <strain evidence="2">17X</strain>
    </source>
</reference>
<dbReference type="VEuPathDB" id="PlasmoDB:PY04178"/>
<evidence type="ECO:0000313" key="2">
    <source>
        <dbReference type="EMBL" id="VTZ80874.1"/>
    </source>
</evidence>
<dbReference type="EMBL" id="LK934641">
    <property type="protein sequence ID" value="CDU20116.1"/>
    <property type="molecule type" value="Genomic_DNA"/>
</dbReference>
<dbReference type="AlphaFoldDB" id="A0A077Y9L6"/>
<proteinExistence type="predicted"/>
<dbReference type="OrthoDB" id="370548at2759"/>
<gene>
    <name evidence="2" type="ORF">PY17X_1349700</name>
    <name evidence="1" type="ORF">PYYM_1346600</name>
</gene>
<dbReference type="EMBL" id="LM993667">
    <property type="protein sequence ID" value="VTZ80874.1"/>
    <property type="molecule type" value="Genomic_DNA"/>
</dbReference>
<dbReference type="Proteomes" id="UP000072904">
    <property type="component" value="Chromosome 13"/>
</dbReference>
<reference evidence="2" key="4">
    <citation type="submission" date="2019-05" db="EMBL/GenBank/DDBJ databases">
        <authorList>
            <consortium name="Pathogen Informatics"/>
        </authorList>
    </citation>
    <scope>NUCLEOTIDE SEQUENCE</scope>
    <source>
        <strain evidence="2">17X</strain>
    </source>
</reference>
<organism evidence="1 4">
    <name type="scientific">Plasmodium yoelii</name>
    <dbReference type="NCBI Taxonomy" id="5861"/>
    <lineage>
        <taxon>Eukaryota</taxon>
        <taxon>Sar</taxon>
        <taxon>Alveolata</taxon>
        <taxon>Apicomplexa</taxon>
        <taxon>Aconoidasida</taxon>
        <taxon>Haemosporida</taxon>
        <taxon>Plasmodiidae</taxon>
        <taxon>Plasmodium</taxon>
        <taxon>Plasmodium (Vinckeia)</taxon>
    </lineage>
</organism>
<evidence type="ECO:0000313" key="4">
    <source>
        <dbReference type="Proteomes" id="UP000072904"/>
    </source>
</evidence>
<accession>A0A077Y9L6</accession>
<dbReference type="OMA" id="IWRARIF"/>
<dbReference type="GeneID" id="3789760"/>
<protein>
    <submittedName>
        <fullName evidence="1">Uncharacterized protein</fullName>
    </submittedName>
</protein>
<evidence type="ECO:0000313" key="3">
    <source>
        <dbReference type="Proteomes" id="UP000072874"/>
    </source>
</evidence>
<reference evidence="1" key="3">
    <citation type="submission" date="2014-05" db="EMBL/GenBank/DDBJ databases">
        <authorList>
            <person name="Aslett A.Martin."/>
            <person name="De Silva Nishadi"/>
        </authorList>
    </citation>
    <scope>NUCLEOTIDE SEQUENCE</scope>
    <source>
        <strain evidence="1">YM</strain>
    </source>
</reference>
<dbReference type="VEuPathDB" id="PlasmoDB:Py17XNL_001303347"/>
<dbReference type="Proteomes" id="UP000072874">
    <property type="component" value="Chromosome 13"/>
</dbReference>
<name>A0A077Y9L6_PLAYE</name>
<evidence type="ECO:0000313" key="1">
    <source>
        <dbReference type="EMBL" id="CDU20116.1"/>
    </source>
</evidence>
<dbReference type="VEuPathDB" id="PlasmoDB:PYYM_1346600"/>
<dbReference type="RefSeq" id="XP_022813689.1">
    <property type="nucleotide sequence ID" value="XM_022957238.1"/>
</dbReference>
<sequence>MGNNKDIISVVKYINSFGRKKKRYKHLIIGYDKNNSSFEIQNDCRHKYFKSIQEHKKCSKLITELNKKLDSHLTNDKCYKILQTIKKSLYLNPINITSLFNLVYFYNKIIKNYKISYIYSLIFHTLLMKILRKFFYKVKYKEIAKERKINNDFFFRYIFYIAQKNDIKCQISNTLIKRLLNKWENIPYINCKVTYLLLLENLYILYLNNYKIFFMNNVINYANLMIKLLKLNKIQNYMKKNFFFLHANLYITKASCFLMVNPNNVVKDYFFQNNRQVQKITKYKNDDIKIINKQDIEDLLNIQNINNCDKQTFLSNQNVEHKIDNLMYEKRFLSYILNEENTAKKVENMNNYFIYEHVNIKCVLKKVNECINYCLQNRLYKFLEKFLIWRARIFYHLNFFHECLSDSSKVSLLNIYSKASFTDDDIDDLYSCYNMRTLCLKHLNVLHTTDLYIANSLRKINSEMLNLKKKNKINILVDQKKDKNQKNEKLINERKHTYSWHRSFEDQNIMNFIKANKKKIPFIF</sequence>
<dbReference type="KEGG" id="pyo:PY17X_1349700"/>
<reference evidence="3 4" key="1">
    <citation type="journal article" date="2014" name="BMC Biol.">
        <title>A comprehensive evaluation of rodent malaria parasite genomes and gene expression.</title>
        <authorList>
            <person name="Otto T.D."/>
            <person name="Bohme U."/>
            <person name="Jackson A.P."/>
            <person name="Hunt M."/>
            <person name="Franke-Fayard B."/>
            <person name="Hoeijmakers W.A."/>
            <person name="Religa A.A."/>
            <person name="Robertson L."/>
            <person name="Sanders M."/>
            <person name="Ogun S.A."/>
            <person name="Cunningham D."/>
            <person name="Erhart A."/>
            <person name="Billker O."/>
            <person name="Khan S.M."/>
            <person name="Stunnenberg H.G."/>
            <person name="Langhorne J."/>
            <person name="Holder A.A."/>
            <person name="Waters A.P."/>
            <person name="Newbold C.I."/>
            <person name="Pain A."/>
            <person name="Berriman M."/>
            <person name="Janse C.J."/>
        </authorList>
    </citation>
    <scope>NUCLEOTIDE SEQUENCE [LARGE SCALE GENOMIC DNA]</scope>
    <source>
        <strain evidence="2 3">17X</strain>
        <strain evidence="1 4">YM</strain>
    </source>
</reference>